<evidence type="ECO:0000313" key="3">
    <source>
        <dbReference type="Proteomes" id="UP000660675"/>
    </source>
</evidence>
<proteinExistence type="predicted"/>
<dbReference type="InterPro" id="IPR016039">
    <property type="entry name" value="Thiolase-like"/>
</dbReference>
<organism evidence="2 3">
    <name type="scientific">Streptomyces gelaticus</name>
    <dbReference type="NCBI Taxonomy" id="285446"/>
    <lineage>
        <taxon>Bacteria</taxon>
        <taxon>Bacillati</taxon>
        <taxon>Actinomycetota</taxon>
        <taxon>Actinomycetes</taxon>
        <taxon>Kitasatosporales</taxon>
        <taxon>Streptomycetaceae</taxon>
        <taxon>Streptomyces</taxon>
    </lineage>
</organism>
<evidence type="ECO:0000256" key="1">
    <source>
        <dbReference type="SAM" id="MobiDB-lite"/>
    </source>
</evidence>
<dbReference type="Proteomes" id="UP000660675">
    <property type="component" value="Unassembled WGS sequence"/>
</dbReference>
<feature type="region of interest" description="Disordered" evidence="1">
    <location>
        <begin position="151"/>
        <end position="198"/>
    </location>
</feature>
<keyword evidence="3" id="KW-1185">Reference proteome</keyword>
<dbReference type="Gene3D" id="3.40.47.10">
    <property type="match status" value="1"/>
</dbReference>
<evidence type="ECO:0008006" key="4">
    <source>
        <dbReference type="Google" id="ProtNLM"/>
    </source>
</evidence>
<protein>
    <recommendedName>
        <fullName evidence="4">Beta-ketoacyl synthase N-terminal domain-containing protein</fullName>
    </recommendedName>
</protein>
<sequence>MTRRTGGRARDAVVTGIGLCLPGPGSPVFTADDLWDVASTGTSCLIKNDIYYGSVDLPGETFDERVPGVPEFFSRHYTDAHRFGLVSLAQACADAGLETQHDLEEAAILVGRGGVDANVDSYLAVLGADPATYPVTDALEMSVAAEQAITPRTSHWSRAHSPGPRPPTSPSPAAARPRPSRSATHSASSPPVRSMSPW</sequence>
<evidence type="ECO:0000313" key="2">
    <source>
        <dbReference type="EMBL" id="GGV85884.1"/>
    </source>
</evidence>
<gene>
    <name evidence="2" type="ORF">GCM10015535_33230</name>
</gene>
<dbReference type="SUPFAM" id="SSF53901">
    <property type="entry name" value="Thiolase-like"/>
    <property type="match status" value="1"/>
</dbReference>
<comment type="caution">
    <text evidence="2">The sequence shown here is derived from an EMBL/GenBank/DDBJ whole genome shotgun (WGS) entry which is preliminary data.</text>
</comment>
<reference evidence="3" key="1">
    <citation type="journal article" date="2019" name="Int. J. Syst. Evol. Microbiol.">
        <title>The Global Catalogue of Microorganisms (GCM) 10K type strain sequencing project: providing services to taxonomists for standard genome sequencing and annotation.</title>
        <authorList>
            <consortium name="The Broad Institute Genomics Platform"/>
            <consortium name="The Broad Institute Genome Sequencing Center for Infectious Disease"/>
            <person name="Wu L."/>
            <person name="Ma J."/>
        </authorList>
    </citation>
    <scope>NUCLEOTIDE SEQUENCE [LARGE SCALE GENOMIC DNA]</scope>
    <source>
        <strain evidence="3">JCM 4376</strain>
    </source>
</reference>
<feature type="compositionally biased region" description="Low complexity" evidence="1">
    <location>
        <begin position="171"/>
        <end position="191"/>
    </location>
</feature>
<dbReference type="EMBL" id="BMTF01000009">
    <property type="protein sequence ID" value="GGV85884.1"/>
    <property type="molecule type" value="Genomic_DNA"/>
</dbReference>
<accession>A0ABQ2W1L0</accession>
<name>A0ABQ2W1L0_9ACTN</name>